<keyword evidence="11" id="KW-0675">Receptor</keyword>
<dbReference type="PANTHER" id="PTHR45631:SF27">
    <property type="entry name" value="PROTEIN KINASE DOMAIN-CONTAINING PROTEIN"/>
    <property type="match status" value="1"/>
</dbReference>
<feature type="binding site" evidence="12">
    <location>
        <position position="574"/>
    </location>
    <ligand>
        <name>ATP</name>
        <dbReference type="ChEBI" id="CHEBI:30616"/>
    </ligand>
</feature>
<dbReference type="InterPro" id="IPR011009">
    <property type="entry name" value="Kinase-like_dom_sf"/>
</dbReference>
<dbReference type="AlphaFoldDB" id="A0A2G5EHI3"/>
<dbReference type="InterPro" id="IPR008271">
    <property type="entry name" value="Ser/Thr_kinase_AS"/>
</dbReference>
<dbReference type="InterPro" id="IPR017441">
    <property type="entry name" value="Protein_kinase_ATP_BS"/>
</dbReference>
<evidence type="ECO:0000256" key="1">
    <source>
        <dbReference type="ARBA" id="ARBA00004167"/>
    </source>
</evidence>
<keyword evidence="17" id="KW-1185">Reference proteome</keyword>
<evidence type="ECO:0000256" key="14">
    <source>
        <dbReference type="SAM" id="Phobius"/>
    </source>
</evidence>
<feature type="region of interest" description="Disordered" evidence="13">
    <location>
        <begin position="846"/>
        <end position="876"/>
    </location>
</feature>
<dbReference type="Proteomes" id="UP000230069">
    <property type="component" value="Unassembled WGS sequence"/>
</dbReference>
<dbReference type="GO" id="GO:0004674">
    <property type="term" value="F:protein serine/threonine kinase activity"/>
    <property type="evidence" value="ECO:0007669"/>
    <property type="project" value="UniProtKB-KW"/>
</dbReference>
<feature type="transmembrane region" description="Helical" evidence="14">
    <location>
        <begin position="473"/>
        <end position="497"/>
    </location>
</feature>
<dbReference type="FunFam" id="1.10.510.10:FF:000146">
    <property type="entry name" value="LRR receptor-like serine/threonine-protein kinase IOS1"/>
    <property type="match status" value="1"/>
</dbReference>
<evidence type="ECO:0000256" key="11">
    <source>
        <dbReference type="ARBA" id="ARBA00023170"/>
    </source>
</evidence>
<keyword evidence="2" id="KW-0723">Serine/threonine-protein kinase</keyword>
<keyword evidence="8 12" id="KW-0067">ATP-binding</keyword>
<keyword evidence="5 14" id="KW-0812">Transmembrane</keyword>
<evidence type="ECO:0000256" key="9">
    <source>
        <dbReference type="ARBA" id="ARBA00022989"/>
    </source>
</evidence>
<name>A0A2G5EHI3_AQUCA</name>
<evidence type="ECO:0000256" key="4">
    <source>
        <dbReference type="ARBA" id="ARBA00022679"/>
    </source>
</evidence>
<evidence type="ECO:0000256" key="2">
    <source>
        <dbReference type="ARBA" id="ARBA00022527"/>
    </source>
</evidence>
<keyword evidence="7" id="KW-0418">Kinase</keyword>
<protein>
    <recommendedName>
        <fullName evidence="15">Protein kinase domain-containing protein</fullName>
    </recommendedName>
</protein>
<gene>
    <name evidence="16" type="ORF">AQUCO_00800157v1</name>
</gene>
<dbReference type="PROSITE" id="PS00107">
    <property type="entry name" value="PROTEIN_KINASE_ATP"/>
    <property type="match status" value="1"/>
</dbReference>
<dbReference type="STRING" id="218851.A0A2G5EHI3"/>
<evidence type="ECO:0000259" key="15">
    <source>
        <dbReference type="PROSITE" id="PS50011"/>
    </source>
</evidence>
<dbReference type="InterPro" id="IPR000719">
    <property type="entry name" value="Prot_kinase_dom"/>
</dbReference>
<dbReference type="OrthoDB" id="4062651at2759"/>
<proteinExistence type="predicted"/>
<evidence type="ECO:0000256" key="5">
    <source>
        <dbReference type="ARBA" id="ARBA00022692"/>
    </source>
</evidence>
<dbReference type="SMART" id="SM00220">
    <property type="entry name" value="S_TKc"/>
    <property type="match status" value="1"/>
</dbReference>
<dbReference type="Pfam" id="PF12819">
    <property type="entry name" value="Malectin_like"/>
    <property type="match status" value="1"/>
</dbReference>
<keyword evidence="4" id="KW-0808">Transferase</keyword>
<dbReference type="SUPFAM" id="SSF56112">
    <property type="entry name" value="Protein kinase-like (PK-like)"/>
    <property type="match status" value="1"/>
</dbReference>
<dbReference type="InterPro" id="IPR001245">
    <property type="entry name" value="Ser-Thr/Tyr_kinase_cat_dom"/>
</dbReference>
<feature type="domain" description="Protein kinase" evidence="15">
    <location>
        <begin position="546"/>
        <end position="823"/>
    </location>
</feature>
<keyword evidence="10 14" id="KW-0472">Membrane</keyword>
<dbReference type="CDD" id="cd14066">
    <property type="entry name" value="STKc_IRAK"/>
    <property type="match status" value="1"/>
</dbReference>
<keyword evidence="6 12" id="KW-0547">Nucleotide-binding</keyword>
<evidence type="ECO:0000256" key="7">
    <source>
        <dbReference type="ARBA" id="ARBA00022777"/>
    </source>
</evidence>
<dbReference type="SUPFAM" id="SSF52058">
    <property type="entry name" value="L domain-like"/>
    <property type="match status" value="1"/>
</dbReference>
<keyword evidence="3" id="KW-0597">Phosphoprotein</keyword>
<accession>A0A2G5EHI3</accession>
<feature type="non-terminal residue" evidence="16">
    <location>
        <position position="1"/>
    </location>
</feature>
<evidence type="ECO:0000256" key="8">
    <source>
        <dbReference type="ARBA" id="ARBA00022840"/>
    </source>
</evidence>
<evidence type="ECO:0000256" key="12">
    <source>
        <dbReference type="PROSITE-ProRule" id="PRU10141"/>
    </source>
</evidence>
<organism evidence="16 17">
    <name type="scientific">Aquilegia coerulea</name>
    <name type="common">Rocky mountain columbine</name>
    <dbReference type="NCBI Taxonomy" id="218851"/>
    <lineage>
        <taxon>Eukaryota</taxon>
        <taxon>Viridiplantae</taxon>
        <taxon>Streptophyta</taxon>
        <taxon>Embryophyta</taxon>
        <taxon>Tracheophyta</taxon>
        <taxon>Spermatophyta</taxon>
        <taxon>Magnoliopsida</taxon>
        <taxon>Ranunculales</taxon>
        <taxon>Ranunculaceae</taxon>
        <taxon>Thalictroideae</taxon>
        <taxon>Aquilegia</taxon>
    </lineage>
</organism>
<dbReference type="PROSITE" id="PS50011">
    <property type="entry name" value="PROTEIN_KINASE_DOM"/>
    <property type="match status" value="1"/>
</dbReference>
<dbReference type="PROSITE" id="PS00108">
    <property type="entry name" value="PROTEIN_KINASE_ST"/>
    <property type="match status" value="1"/>
</dbReference>
<dbReference type="EMBL" id="KZ305025">
    <property type="protein sequence ID" value="PIA55232.1"/>
    <property type="molecule type" value="Genomic_DNA"/>
</dbReference>
<dbReference type="Gene3D" id="3.30.200.20">
    <property type="entry name" value="Phosphorylase Kinase, domain 1"/>
    <property type="match status" value="1"/>
</dbReference>
<dbReference type="InParanoid" id="A0A2G5EHI3"/>
<evidence type="ECO:0000256" key="13">
    <source>
        <dbReference type="SAM" id="MobiDB-lite"/>
    </source>
</evidence>
<dbReference type="GO" id="GO:0005524">
    <property type="term" value="F:ATP binding"/>
    <property type="evidence" value="ECO:0007669"/>
    <property type="project" value="UniProtKB-UniRule"/>
</dbReference>
<keyword evidence="9 14" id="KW-1133">Transmembrane helix</keyword>
<evidence type="ECO:0000256" key="10">
    <source>
        <dbReference type="ARBA" id="ARBA00023136"/>
    </source>
</evidence>
<dbReference type="Gene3D" id="1.10.510.10">
    <property type="entry name" value="Transferase(Phosphotransferase) domain 1"/>
    <property type="match status" value="1"/>
</dbReference>
<evidence type="ECO:0000313" key="17">
    <source>
        <dbReference type="Proteomes" id="UP000230069"/>
    </source>
</evidence>
<dbReference type="FunFam" id="3.30.200.20:FF:000039">
    <property type="entry name" value="receptor-like protein kinase FERONIA"/>
    <property type="match status" value="1"/>
</dbReference>
<dbReference type="Pfam" id="PF07714">
    <property type="entry name" value="PK_Tyr_Ser-Thr"/>
    <property type="match status" value="1"/>
</dbReference>
<reference evidence="16 17" key="1">
    <citation type="submission" date="2017-09" db="EMBL/GenBank/DDBJ databases">
        <title>WGS assembly of Aquilegia coerulea Goldsmith.</title>
        <authorList>
            <person name="Hodges S."/>
            <person name="Kramer E."/>
            <person name="Nordborg M."/>
            <person name="Tomkins J."/>
            <person name="Borevitz J."/>
            <person name="Derieg N."/>
            <person name="Yan J."/>
            <person name="Mihaltcheva S."/>
            <person name="Hayes R.D."/>
            <person name="Rokhsar D."/>
        </authorList>
    </citation>
    <scope>NUCLEOTIDE SEQUENCE [LARGE SCALE GENOMIC DNA]</scope>
    <source>
        <strain evidence="17">cv. Goldsmith</strain>
    </source>
</reference>
<sequence length="876" mass="97735">FVSLQCCAPSSYTDPNTQIRWISDNDFQNDGKCQVISTQEARDSTYKLARVFANGSRQKWCYNLPTVNNQIYLVRGTFIHGSYIDITTDTFFDVTYGATTLRRINSSIDTLEVEGIFRATNDFMHFCIVRRNGTPYISNLEMRPFSVLDYSTTDPSSVLKVISRLDLGNSEGVVRYPDDVNDRIWNANASRIQNENLLSNANISVNGANTTVPLKVLQTAVTKSGRLEFIYHDLVEHDTNYLIYLYFLELNTSVVTGQRVFHIFVNGEQMSERLDILGNNTTSNYKEVKLNITANGVLNVSLIKVEDAVLGPILNAYEILEVQKLVTGTLQKDVDAIVKLRDELLVKNKGNKVLAGWSADPCLPVPWEGLLCHPISHESFVITQLNLSFNYLTGSIPPFPLSSMLMLMDVSHNNLNGPLPESLASLPDLSRLDFGCNPHFGKNVPSRLSNRPNLTTDSGICAIPSTSRSRQHLVIGCVVGGSLLFTVAVGAIFMYIYRRRMLIQRRLDDQGIMKSAVFSIHSYDDLGFKSISIQAFTLECIEIATNKYKTLIGEGGFGSVYRGTLTDGHEVAVKVRSATSTQGTREFENELNLLSAMCHENLVPLIGYCCESDQQILVYPFMSNGSLQDRLYGEAAKRKILDWPTRLSVALGAARGLLYLHTFAGRCIIHRDVKSSNILLDHRMTAKVADFGFSKYAPQEGDSNPSLEVRGTAGYLDPEYYSTQHLSAKSDVFSFGVVLLEIISGREPLDIHRPRNEWSLVEWAKPLVRDSKMDEIVDPSIKAGYHAETMWRVVEVALACIEPFSAYRPCMADIVRELEDALIIENNASEYMKSIDSFGGSNRYPSIDKKIPLPATPTPTEPSPIISQALPPPQPR</sequence>
<dbReference type="InterPro" id="IPR024788">
    <property type="entry name" value="Malectin-like_Carb-bd_dom"/>
</dbReference>
<evidence type="ECO:0000256" key="6">
    <source>
        <dbReference type="ARBA" id="ARBA00022741"/>
    </source>
</evidence>
<evidence type="ECO:0000256" key="3">
    <source>
        <dbReference type="ARBA" id="ARBA00022553"/>
    </source>
</evidence>
<dbReference type="Gene3D" id="3.80.10.10">
    <property type="entry name" value="Ribonuclease Inhibitor"/>
    <property type="match status" value="1"/>
</dbReference>
<dbReference type="PANTHER" id="PTHR45631">
    <property type="entry name" value="OS07G0107800 PROTEIN-RELATED"/>
    <property type="match status" value="1"/>
</dbReference>
<dbReference type="Gene3D" id="2.60.120.430">
    <property type="entry name" value="Galactose-binding lectin"/>
    <property type="match status" value="1"/>
</dbReference>
<evidence type="ECO:0000313" key="16">
    <source>
        <dbReference type="EMBL" id="PIA55232.1"/>
    </source>
</evidence>
<comment type="subcellular location">
    <subcellularLocation>
        <location evidence="1">Membrane</location>
        <topology evidence="1">Single-pass membrane protein</topology>
    </subcellularLocation>
</comment>
<dbReference type="GO" id="GO:0016020">
    <property type="term" value="C:membrane"/>
    <property type="evidence" value="ECO:0007669"/>
    <property type="project" value="UniProtKB-SubCell"/>
</dbReference>
<dbReference type="InterPro" id="IPR032675">
    <property type="entry name" value="LRR_dom_sf"/>
</dbReference>